<dbReference type="RefSeq" id="WP_344067432.1">
    <property type="nucleotide sequence ID" value="NZ_BAAAPN010000057.1"/>
</dbReference>
<organism evidence="2 3">
    <name type="scientific">Nostocoides vanveenii</name>
    <dbReference type="NCBI Taxonomy" id="330835"/>
    <lineage>
        <taxon>Bacteria</taxon>
        <taxon>Bacillati</taxon>
        <taxon>Actinomycetota</taxon>
        <taxon>Actinomycetes</taxon>
        <taxon>Micrococcales</taxon>
        <taxon>Intrasporangiaceae</taxon>
        <taxon>Nostocoides</taxon>
    </lineage>
</organism>
<sequence>MATTKKSTSKKFDLQRVAAEATTPVYAYIGATDLAIEKVREAGMKAGESAKTRPDVTALLADVQEAAAKFVAQAQEAVTEAPTRARELAESLQESYEDLATRGEKLVDRIRNQKATKDLVDQAKSTVAMTEGVVTTAKKAVADVEASAKATLTTGRKEAVKLAESMTADAVETAAEAKEAAKRTGTAAKRTTTTTKNRAATTKSATKSASTSARKTATATRKAAAAAAEKVGD</sequence>
<proteinExistence type="predicted"/>
<feature type="compositionally biased region" description="Low complexity" evidence="1">
    <location>
        <begin position="183"/>
        <end position="233"/>
    </location>
</feature>
<dbReference type="Gene3D" id="1.20.1420.10">
    <property type="entry name" value="Talin, central domain"/>
    <property type="match status" value="1"/>
</dbReference>
<dbReference type="EMBL" id="BAAAPN010000057">
    <property type="protein sequence ID" value="GAA1767735.1"/>
    <property type="molecule type" value="Genomic_DNA"/>
</dbReference>
<comment type="caution">
    <text evidence="2">The sequence shown here is derived from an EMBL/GenBank/DDBJ whole genome shotgun (WGS) entry which is preliminary data.</text>
</comment>
<evidence type="ECO:0000313" key="3">
    <source>
        <dbReference type="Proteomes" id="UP001501475"/>
    </source>
</evidence>
<accession>A0ABN2KW60</accession>
<dbReference type="Proteomes" id="UP001501475">
    <property type="component" value="Unassembled WGS sequence"/>
</dbReference>
<keyword evidence="3" id="KW-1185">Reference proteome</keyword>
<evidence type="ECO:0000256" key="1">
    <source>
        <dbReference type="SAM" id="MobiDB-lite"/>
    </source>
</evidence>
<gene>
    <name evidence="2" type="ORF">GCM10009810_28050</name>
</gene>
<feature type="region of interest" description="Disordered" evidence="1">
    <location>
        <begin position="173"/>
        <end position="233"/>
    </location>
</feature>
<evidence type="ECO:0008006" key="4">
    <source>
        <dbReference type="Google" id="ProtNLM"/>
    </source>
</evidence>
<reference evidence="2 3" key="1">
    <citation type="journal article" date="2019" name="Int. J. Syst. Evol. Microbiol.">
        <title>The Global Catalogue of Microorganisms (GCM) 10K type strain sequencing project: providing services to taxonomists for standard genome sequencing and annotation.</title>
        <authorList>
            <consortium name="The Broad Institute Genomics Platform"/>
            <consortium name="The Broad Institute Genome Sequencing Center for Infectious Disease"/>
            <person name="Wu L."/>
            <person name="Ma J."/>
        </authorList>
    </citation>
    <scope>NUCLEOTIDE SEQUENCE [LARGE SCALE GENOMIC DNA]</scope>
    <source>
        <strain evidence="2 3">JCM 15591</strain>
    </source>
</reference>
<name>A0ABN2KW60_9MICO</name>
<evidence type="ECO:0000313" key="2">
    <source>
        <dbReference type="EMBL" id="GAA1767735.1"/>
    </source>
</evidence>
<protein>
    <recommendedName>
        <fullName evidence="4">Heparin binding hemagglutinin HbhA</fullName>
    </recommendedName>
</protein>